<accession>A0ABD5VBR4</accession>
<evidence type="ECO:0000313" key="2">
    <source>
        <dbReference type="Proteomes" id="UP001596312"/>
    </source>
</evidence>
<proteinExistence type="predicted"/>
<sequence>MSEERLGHLTGWIRRRPNSLEFWELVLTTDRLLWCFAGETYSSALLRADMGESTRDELAGLDPEAIAEYDDRNFAVPLDSLACLRLVRGTRFRRARLEVEWNGGERTLYSTKASDPQEELIDALSSEPALEGVAVEARAPASLFERS</sequence>
<comment type="caution">
    <text evidence="1">The sequence shown here is derived from an EMBL/GenBank/DDBJ whole genome shotgun (WGS) entry which is preliminary data.</text>
</comment>
<reference evidence="1 2" key="1">
    <citation type="journal article" date="2019" name="Int. J. Syst. Evol. Microbiol.">
        <title>The Global Catalogue of Microorganisms (GCM) 10K type strain sequencing project: providing services to taxonomists for standard genome sequencing and annotation.</title>
        <authorList>
            <consortium name="The Broad Institute Genomics Platform"/>
            <consortium name="The Broad Institute Genome Sequencing Center for Infectious Disease"/>
            <person name="Wu L."/>
            <person name="Ma J."/>
        </authorList>
    </citation>
    <scope>NUCLEOTIDE SEQUENCE [LARGE SCALE GENOMIC DNA]</scope>
    <source>
        <strain evidence="1 2">CGMCC 1.3240</strain>
    </source>
</reference>
<name>A0ABD5VBR4_9EURY</name>
<gene>
    <name evidence="1" type="ORF">ACFQGH_14200</name>
</gene>
<dbReference type="AlphaFoldDB" id="A0ABD5VBR4"/>
<dbReference type="EMBL" id="JBHSXQ010000004">
    <property type="protein sequence ID" value="MFC6906344.1"/>
    <property type="molecule type" value="Genomic_DNA"/>
</dbReference>
<organism evidence="1 2">
    <name type="scientific">Halalkalicoccus tibetensis</name>
    <dbReference type="NCBI Taxonomy" id="175632"/>
    <lineage>
        <taxon>Archaea</taxon>
        <taxon>Methanobacteriati</taxon>
        <taxon>Methanobacteriota</taxon>
        <taxon>Stenosarchaea group</taxon>
        <taxon>Halobacteria</taxon>
        <taxon>Halobacteriales</taxon>
        <taxon>Halococcaceae</taxon>
        <taxon>Halalkalicoccus</taxon>
    </lineage>
</organism>
<dbReference type="Proteomes" id="UP001596312">
    <property type="component" value="Unassembled WGS sequence"/>
</dbReference>
<dbReference type="RefSeq" id="WP_340604899.1">
    <property type="nucleotide sequence ID" value="NZ_JBBMXV010000004.1"/>
</dbReference>
<protein>
    <submittedName>
        <fullName evidence="1">Uncharacterized protein</fullName>
    </submittedName>
</protein>
<evidence type="ECO:0000313" key="1">
    <source>
        <dbReference type="EMBL" id="MFC6906344.1"/>
    </source>
</evidence>
<keyword evidence="2" id="KW-1185">Reference proteome</keyword>